<dbReference type="EMBL" id="JMQN01000040">
    <property type="protein sequence ID" value="KEA62993.1"/>
    <property type="molecule type" value="Genomic_DNA"/>
</dbReference>
<feature type="transmembrane region" description="Helical" evidence="1">
    <location>
        <begin position="137"/>
        <end position="158"/>
    </location>
</feature>
<gene>
    <name evidence="2" type="ORF">ADIMK_2517</name>
</gene>
<keyword evidence="1" id="KW-1133">Transmembrane helix</keyword>
<reference evidence="2 3" key="1">
    <citation type="submission" date="2014-04" db="EMBL/GenBank/DDBJ databases">
        <title>Marinobacterium kochiensis sp. nov., isolated from sediment sample collected from Kochi backwaters in Kerala, India.</title>
        <authorList>
            <person name="Singh A."/>
            <person name="Pinnaka A.K."/>
        </authorList>
    </citation>
    <scope>NUCLEOTIDE SEQUENCE [LARGE SCALE GENOMIC DNA]</scope>
    <source>
        <strain evidence="2 3">AK27</strain>
    </source>
</reference>
<feature type="transmembrane region" description="Helical" evidence="1">
    <location>
        <begin position="96"/>
        <end position="116"/>
    </location>
</feature>
<dbReference type="Proteomes" id="UP000028252">
    <property type="component" value="Unassembled WGS sequence"/>
</dbReference>
<feature type="transmembrane region" description="Helical" evidence="1">
    <location>
        <begin position="208"/>
        <end position="231"/>
    </location>
</feature>
<dbReference type="AlphaFoldDB" id="A0A081FWT8"/>
<sequence length="448" mass="49659">MESCKYHPDTSPNFRCDACVDDFCTQCVDHSVEGEARCFQCGGLLRVRIPADSVEPLSKRLKKAFIYPLNRNAIGFIIGLSVITTVLSILPIGGLLQFIALMFCSGVAVNYSFLCLKATSVGHMEPPTLSEAVEGSFSILIRLFAMFVLIGIGLSLLGGVLGPIAAILVIMTLIVVLPAILMSFAMTDNLVEALNPANFFGLIKATGLRYWVLIIFLFIMVSSVSLLSAVIGDEQHALSAIVQSSISSYYSMVEFHLMGYLLYQHQERLGLSSHDAEDKLLRAATPASVALAHVNLCLKAGEYSRVFSILHHAVASDPKNTRLWQRYFDVLCKLENKPTLRKLADRYFHHLLESGQTFRMLKDARRLQTLLPDYMPEYPHIRYHLANEYFGGGDAKTAVQLLSGLHKQFPDYGRLVDAYTLMKQALETLPGMEVQAGKCQALLDRLKA</sequence>
<dbReference type="STRING" id="1232683.ADIMK_2517"/>
<organism evidence="2 3">
    <name type="scientific">Marinobacterium lacunae</name>
    <dbReference type="NCBI Taxonomy" id="1232683"/>
    <lineage>
        <taxon>Bacteria</taxon>
        <taxon>Pseudomonadati</taxon>
        <taxon>Pseudomonadota</taxon>
        <taxon>Gammaproteobacteria</taxon>
        <taxon>Oceanospirillales</taxon>
        <taxon>Oceanospirillaceae</taxon>
        <taxon>Marinobacterium</taxon>
    </lineage>
</organism>
<feature type="transmembrane region" description="Helical" evidence="1">
    <location>
        <begin position="69"/>
        <end position="90"/>
    </location>
</feature>
<evidence type="ECO:0000313" key="3">
    <source>
        <dbReference type="Proteomes" id="UP000028252"/>
    </source>
</evidence>
<accession>A0A081FWT8</accession>
<protein>
    <recommendedName>
        <fullName evidence="4">B box-type domain-containing protein</fullName>
    </recommendedName>
</protein>
<dbReference type="InterPro" id="IPR011990">
    <property type="entry name" value="TPR-like_helical_dom_sf"/>
</dbReference>
<proteinExistence type="predicted"/>
<name>A0A081FWT8_9GAMM</name>
<evidence type="ECO:0008006" key="4">
    <source>
        <dbReference type="Google" id="ProtNLM"/>
    </source>
</evidence>
<evidence type="ECO:0000313" key="2">
    <source>
        <dbReference type="EMBL" id="KEA62993.1"/>
    </source>
</evidence>
<dbReference type="RefSeq" id="WP_036188711.1">
    <property type="nucleotide sequence ID" value="NZ_JMQN01000040.1"/>
</dbReference>
<keyword evidence="1" id="KW-0472">Membrane</keyword>
<comment type="caution">
    <text evidence="2">The sequence shown here is derived from an EMBL/GenBank/DDBJ whole genome shotgun (WGS) entry which is preliminary data.</text>
</comment>
<keyword evidence="3" id="KW-1185">Reference proteome</keyword>
<feature type="transmembrane region" description="Helical" evidence="1">
    <location>
        <begin position="164"/>
        <end position="187"/>
    </location>
</feature>
<dbReference type="PATRIC" id="fig|1232683.4.peg.2469"/>
<dbReference type="OrthoDB" id="5698243at2"/>
<keyword evidence="1" id="KW-0812">Transmembrane</keyword>
<dbReference type="eggNOG" id="COG1040">
    <property type="taxonomic scope" value="Bacteria"/>
</dbReference>
<dbReference type="Gene3D" id="1.25.40.10">
    <property type="entry name" value="Tetratricopeptide repeat domain"/>
    <property type="match status" value="1"/>
</dbReference>
<evidence type="ECO:0000256" key="1">
    <source>
        <dbReference type="SAM" id="Phobius"/>
    </source>
</evidence>